<gene>
    <name evidence="9" type="primary">hflC</name>
    <name evidence="9" type="ORF">ROTO_28610</name>
</gene>
<accession>A0A0L6CSI3</accession>
<dbReference type="STRING" id="74031.SAMN04488077_11220"/>
<evidence type="ECO:0000256" key="4">
    <source>
        <dbReference type="ARBA" id="ARBA00022989"/>
    </source>
</evidence>
<dbReference type="SMART" id="SM00244">
    <property type="entry name" value="PHB"/>
    <property type="match status" value="1"/>
</dbReference>
<sequence>MGKTKFFIPFLVVVIFLGLSSIFVVDEREKALVLQFGQIKDVKEEPGLSFKIPFIQEVVRYDDRILSLDTDTIEVTPSDDRRLVVDAFARYRIKDVVQFRQAVGVGGLRVAEDRLSSVLNAQIREVLGADQVTSDTILSEDRRELMRRIQRQAQISAQGLGLDVVDVRLKQTNLPEQNLDATFARMRAEREREAADEIARGNEAAQRVRALADRTVTETLSDAEREAQVIRGEADAERNAIFADAFGADEEFFAFYRSLEAYEKALQGSNSSMVMTPDSEFFDYLRSATPDQ</sequence>
<evidence type="ECO:0000256" key="3">
    <source>
        <dbReference type="ARBA" id="ARBA00022692"/>
    </source>
</evidence>
<dbReference type="PATRIC" id="fig|74031.6.peg.2912"/>
<reference evidence="10" key="1">
    <citation type="submission" date="2015-07" db="EMBL/GenBank/DDBJ databases">
        <title>Draft Genome Sequence of Roseovarius tolerans EL-164, a producer of N-Acylated Alanine Methyl Esters (NAMEs).</title>
        <authorList>
            <person name="Voget S."/>
            <person name="Bruns H."/>
            <person name="Wagner-Doebler I."/>
            <person name="Schulz S."/>
            <person name="Daniel R."/>
        </authorList>
    </citation>
    <scope>NUCLEOTIDE SEQUENCE [LARGE SCALE GENOMIC DNA]</scope>
    <source>
        <strain evidence="10">EL-164</strain>
    </source>
</reference>
<keyword evidence="10" id="KW-1185">Reference proteome</keyword>
<dbReference type="CDD" id="cd03405">
    <property type="entry name" value="SPFH_HflC"/>
    <property type="match status" value="1"/>
</dbReference>
<dbReference type="InterPro" id="IPR010200">
    <property type="entry name" value="HflC"/>
</dbReference>
<evidence type="ECO:0000256" key="2">
    <source>
        <dbReference type="ARBA" id="ARBA00007862"/>
    </source>
</evidence>
<dbReference type="PANTHER" id="PTHR42911">
    <property type="entry name" value="MODULATOR OF FTSH PROTEASE HFLC"/>
    <property type="match status" value="1"/>
</dbReference>
<name>A0A0L6CSI3_9RHOB</name>
<keyword evidence="4 7" id="KW-1133">Transmembrane helix</keyword>
<organism evidence="9 10">
    <name type="scientific">Roseovarius tolerans</name>
    <dbReference type="NCBI Taxonomy" id="74031"/>
    <lineage>
        <taxon>Bacteria</taxon>
        <taxon>Pseudomonadati</taxon>
        <taxon>Pseudomonadota</taxon>
        <taxon>Alphaproteobacteria</taxon>
        <taxon>Rhodobacterales</taxon>
        <taxon>Roseobacteraceae</taxon>
        <taxon>Roseovarius</taxon>
    </lineage>
</organism>
<dbReference type="InterPro" id="IPR036013">
    <property type="entry name" value="Band_7/SPFH_dom_sf"/>
</dbReference>
<evidence type="ECO:0000313" key="9">
    <source>
        <dbReference type="EMBL" id="KNX40620.1"/>
    </source>
</evidence>
<keyword evidence="9" id="KW-0645">Protease</keyword>
<feature type="transmembrane region" description="Helical" evidence="7">
    <location>
        <begin position="6"/>
        <end position="25"/>
    </location>
</feature>
<dbReference type="SUPFAM" id="SSF117892">
    <property type="entry name" value="Band 7/SPFH domain"/>
    <property type="match status" value="1"/>
</dbReference>
<dbReference type="Proteomes" id="UP000037046">
    <property type="component" value="Unassembled WGS sequence"/>
</dbReference>
<dbReference type="InterPro" id="IPR001107">
    <property type="entry name" value="Band_7"/>
</dbReference>
<dbReference type="Pfam" id="PF01145">
    <property type="entry name" value="Band_7"/>
    <property type="match status" value="1"/>
</dbReference>
<dbReference type="GO" id="GO:0016020">
    <property type="term" value="C:membrane"/>
    <property type="evidence" value="ECO:0007669"/>
    <property type="project" value="UniProtKB-SubCell"/>
</dbReference>
<evidence type="ECO:0000256" key="7">
    <source>
        <dbReference type="SAM" id="Phobius"/>
    </source>
</evidence>
<dbReference type="GO" id="GO:0006508">
    <property type="term" value="P:proteolysis"/>
    <property type="evidence" value="ECO:0007669"/>
    <property type="project" value="UniProtKB-KW"/>
</dbReference>
<comment type="subcellular location">
    <subcellularLocation>
        <location evidence="1">Membrane</location>
        <topology evidence="1">Single-pass membrane protein</topology>
    </subcellularLocation>
</comment>
<evidence type="ECO:0000256" key="6">
    <source>
        <dbReference type="PIRNR" id="PIRNR005651"/>
    </source>
</evidence>
<dbReference type="Gene3D" id="3.30.479.30">
    <property type="entry name" value="Band 7 domain"/>
    <property type="match status" value="1"/>
</dbReference>
<dbReference type="RefSeq" id="WP_050663711.1">
    <property type="nucleotide sequence ID" value="NZ_CP118494.1"/>
</dbReference>
<dbReference type="AlphaFoldDB" id="A0A0L6CSI3"/>
<keyword evidence="5 7" id="KW-0472">Membrane</keyword>
<keyword evidence="9" id="KW-0378">Hydrolase</keyword>
<keyword evidence="3 7" id="KW-0812">Transmembrane</keyword>
<comment type="caution">
    <text evidence="9">The sequence shown here is derived from an EMBL/GenBank/DDBJ whole genome shotgun (WGS) entry which is preliminary data.</text>
</comment>
<dbReference type="EMBL" id="LGVV01000046">
    <property type="protein sequence ID" value="KNX40620.1"/>
    <property type="molecule type" value="Genomic_DNA"/>
</dbReference>
<evidence type="ECO:0000259" key="8">
    <source>
        <dbReference type="SMART" id="SM00244"/>
    </source>
</evidence>
<dbReference type="PIRSF" id="PIRSF005651">
    <property type="entry name" value="HflC"/>
    <property type="match status" value="1"/>
</dbReference>
<evidence type="ECO:0000256" key="1">
    <source>
        <dbReference type="ARBA" id="ARBA00004167"/>
    </source>
</evidence>
<proteinExistence type="inferred from homology"/>
<dbReference type="PANTHER" id="PTHR42911:SF1">
    <property type="entry name" value="MODULATOR OF FTSH PROTEASE HFLC"/>
    <property type="match status" value="1"/>
</dbReference>
<feature type="domain" description="Band 7" evidence="8">
    <location>
        <begin position="20"/>
        <end position="186"/>
    </location>
</feature>
<protein>
    <recommendedName>
        <fullName evidence="6">Protein HflC</fullName>
    </recommendedName>
</protein>
<evidence type="ECO:0000313" key="10">
    <source>
        <dbReference type="Proteomes" id="UP000037046"/>
    </source>
</evidence>
<dbReference type="OrthoDB" id="9812991at2"/>
<evidence type="ECO:0000256" key="5">
    <source>
        <dbReference type="ARBA" id="ARBA00023136"/>
    </source>
</evidence>
<dbReference type="GO" id="GO:0008233">
    <property type="term" value="F:peptidase activity"/>
    <property type="evidence" value="ECO:0007669"/>
    <property type="project" value="UniProtKB-KW"/>
</dbReference>
<comment type="similarity">
    <text evidence="2 6">Belongs to the band 7/mec-2 family. HflC subfamily.</text>
</comment>
<comment type="function">
    <text evidence="6">HflC and HflK could regulate a protease.</text>
</comment>